<dbReference type="EMBL" id="UNSC01000003">
    <property type="protein sequence ID" value="SZD72298.1"/>
    <property type="molecule type" value="Genomic_DNA"/>
</dbReference>
<feature type="binding site" evidence="3 5">
    <location>
        <position position="44"/>
    </location>
    <ligand>
        <name>substrate</name>
    </ligand>
</feature>
<dbReference type="PANTHER" id="PTHR23046:SF2">
    <property type="entry name" value="PHOSPHORIBOSYLAMINOIMIDAZOLE CARBOXYLASE"/>
    <property type="match status" value="1"/>
</dbReference>
<evidence type="ECO:0000259" key="6">
    <source>
        <dbReference type="SMART" id="SM01001"/>
    </source>
</evidence>
<dbReference type="GO" id="GO:0006189">
    <property type="term" value="P:'de novo' IMP biosynthetic process"/>
    <property type="evidence" value="ECO:0007669"/>
    <property type="project" value="UniProtKB-UniRule"/>
</dbReference>
<name>A0A383TYJ3_9FLAO</name>
<dbReference type="InterPro" id="IPR024694">
    <property type="entry name" value="PurE_prokaryotes"/>
</dbReference>
<sequence length="173" mass="18566">MHIENPQVSIIMGSQSDLPVMKEATEILTELGISFELTLISAHRTPLRMLKFAENAHLRGVKVIIAGAGGAAHLPGMVASLTHLPVIGVPVKSSNSIDGWDSILSILQMPNGIPVATVALNAAKNAGLLAARILGSTDEKIAQKMMNFRAELEEKVNQSIEEIRFSYPNGFDV</sequence>
<feature type="binding site" evidence="3 5">
    <location>
        <position position="17"/>
    </location>
    <ligand>
        <name>substrate</name>
    </ligand>
</feature>
<dbReference type="UniPathway" id="UPA00074">
    <property type="reaction ID" value="UER00943"/>
</dbReference>
<dbReference type="HAMAP" id="MF_01929">
    <property type="entry name" value="PurE_classI"/>
    <property type="match status" value="1"/>
</dbReference>
<dbReference type="Gene3D" id="3.40.50.1970">
    <property type="match status" value="1"/>
</dbReference>
<feature type="domain" description="PurE" evidence="6">
    <location>
        <begin position="6"/>
        <end position="156"/>
    </location>
</feature>
<dbReference type="SMART" id="SM01001">
    <property type="entry name" value="AIRC"/>
    <property type="match status" value="1"/>
</dbReference>
<dbReference type="AlphaFoldDB" id="A0A383TYJ3"/>
<evidence type="ECO:0000256" key="3">
    <source>
        <dbReference type="HAMAP-Rule" id="MF_01929"/>
    </source>
</evidence>
<dbReference type="GO" id="GO:0034023">
    <property type="term" value="F:5-(carboxyamino)imidazole ribonucleotide mutase activity"/>
    <property type="evidence" value="ECO:0007669"/>
    <property type="project" value="UniProtKB-UniRule"/>
</dbReference>
<dbReference type="PANTHER" id="PTHR23046">
    <property type="entry name" value="PHOSPHORIBOSYLAMINOIMIDAZOLE CARBOXYLASE CATALYTIC SUBUNIT"/>
    <property type="match status" value="1"/>
</dbReference>
<organism evidence="7 8">
    <name type="scientific">Candidatus Ornithobacterium hominis</name>
    <dbReference type="NCBI Taxonomy" id="2497989"/>
    <lineage>
        <taxon>Bacteria</taxon>
        <taxon>Pseudomonadati</taxon>
        <taxon>Bacteroidota</taxon>
        <taxon>Flavobacteriia</taxon>
        <taxon>Flavobacteriales</taxon>
        <taxon>Weeksellaceae</taxon>
        <taxon>Ornithobacterium</taxon>
    </lineage>
</organism>
<comment type="function">
    <text evidence="3 4">Catalyzes the conversion of N5-carboxyaminoimidazole ribonucleotide (N5-CAIR) to 4-carboxy-5-aminoimidazole ribonucleotide (CAIR).</text>
</comment>
<comment type="pathway">
    <text evidence="3 4">Purine metabolism; IMP biosynthesis via de novo pathway; 5-amino-1-(5-phospho-D-ribosyl)imidazole-4-carboxylate from 5-amino-1-(5-phospho-D-ribosyl)imidazole (N5-CAIR route): step 2/2.</text>
</comment>
<dbReference type="SUPFAM" id="SSF52255">
    <property type="entry name" value="N5-CAIR mutase (phosphoribosylaminoimidazole carboxylase, PurE)"/>
    <property type="match status" value="1"/>
</dbReference>
<comment type="catalytic activity">
    <reaction evidence="3 4">
        <text>5-carboxyamino-1-(5-phospho-D-ribosyl)imidazole + H(+) = 5-amino-1-(5-phospho-D-ribosyl)imidazole-4-carboxylate</text>
        <dbReference type="Rhea" id="RHEA:13193"/>
        <dbReference type="ChEBI" id="CHEBI:15378"/>
        <dbReference type="ChEBI" id="CHEBI:58730"/>
        <dbReference type="ChEBI" id="CHEBI:77657"/>
        <dbReference type="EC" id="5.4.99.18"/>
    </reaction>
</comment>
<dbReference type="OrthoDB" id="9791908at2"/>
<dbReference type="InterPro" id="IPR033747">
    <property type="entry name" value="PurE_ClassI"/>
</dbReference>
<gene>
    <name evidence="3 7" type="primary">purE</name>
    <name evidence="7" type="ORF">SAMEA104719789_00738</name>
</gene>
<evidence type="ECO:0000256" key="4">
    <source>
        <dbReference type="PIRNR" id="PIRNR001338"/>
    </source>
</evidence>
<comment type="similarity">
    <text evidence="3">Belongs to the AIR carboxylase family. Class I subfamily.</text>
</comment>
<accession>A0A383TYJ3</accession>
<dbReference type="Pfam" id="PF00731">
    <property type="entry name" value="AIRC"/>
    <property type="match status" value="1"/>
</dbReference>
<evidence type="ECO:0000256" key="2">
    <source>
        <dbReference type="ARBA" id="ARBA00023235"/>
    </source>
</evidence>
<dbReference type="NCBIfam" id="TIGR01162">
    <property type="entry name" value="purE"/>
    <property type="match status" value="1"/>
</dbReference>
<dbReference type="PIRSF" id="PIRSF001338">
    <property type="entry name" value="AIR_carboxylase"/>
    <property type="match status" value="1"/>
</dbReference>
<keyword evidence="8" id="KW-1185">Reference proteome</keyword>
<dbReference type="InterPro" id="IPR000031">
    <property type="entry name" value="PurE_dom"/>
</dbReference>
<dbReference type="RefSeq" id="WP_119059147.1">
    <property type="nucleotide sequence ID" value="NZ_OX579588.1"/>
</dbReference>
<protein>
    <recommendedName>
        <fullName evidence="3 4">N5-carboxyaminoimidazole ribonucleotide mutase</fullName>
        <shortName evidence="3 4">N5-CAIR mutase</shortName>
        <ecNumber evidence="3 4">5.4.99.18</ecNumber>
    </recommendedName>
    <alternativeName>
        <fullName evidence="3">5-(carboxyamino)imidazole ribonucleotide mutase</fullName>
    </alternativeName>
</protein>
<keyword evidence="1 3" id="KW-0658">Purine biosynthesis</keyword>
<evidence type="ECO:0000256" key="1">
    <source>
        <dbReference type="ARBA" id="ARBA00022755"/>
    </source>
</evidence>
<dbReference type="Proteomes" id="UP000262142">
    <property type="component" value="Unassembled WGS sequence"/>
</dbReference>
<evidence type="ECO:0000313" key="8">
    <source>
        <dbReference type="Proteomes" id="UP000262142"/>
    </source>
</evidence>
<keyword evidence="2 3" id="KW-0413">Isomerase</keyword>
<feature type="binding site" evidence="3 5">
    <location>
        <position position="14"/>
    </location>
    <ligand>
        <name>substrate</name>
    </ligand>
</feature>
<evidence type="ECO:0000256" key="5">
    <source>
        <dbReference type="PIRSR" id="PIRSR001338-1"/>
    </source>
</evidence>
<reference evidence="7 8" key="1">
    <citation type="submission" date="2018-09" db="EMBL/GenBank/DDBJ databases">
        <authorList>
            <consortium name="Pathogen Informatics"/>
        </authorList>
    </citation>
    <scope>NUCLEOTIDE SEQUENCE [LARGE SCALE GENOMIC DNA]</scope>
    <source>
        <strain evidence="7 8">OH-22767</strain>
    </source>
</reference>
<evidence type="ECO:0000313" key="7">
    <source>
        <dbReference type="EMBL" id="SZD72298.1"/>
    </source>
</evidence>
<proteinExistence type="inferred from homology"/>
<dbReference type="EC" id="5.4.99.18" evidence="3 4"/>